<feature type="non-terminal residue" evidence="6">
    <location>
        <position position="1"/>
    </location>
</feature>
<accession>A0A419PEG1</accession>
<dbReference type="AlphaFoldDB" id="A0A419PEG1"/>
<evidence type="ECO:0000313" key="7">
    <source>
        <dbReference type="Proteomes" id="UP000286415"/>
    </source>
</evidence>
<comment type="caution">
    <text evidence="6">The sequence shown here is derived from an EMBL/GenBank/DDBJ whole genome shotgun (WGS) entry which is preliminary data.</text>
</comment>
<reference evidence="6 7" key="1">
    <citation type="journal article" date="2018" name="Biotechnol. Adv.">
        <title>Improved genomic resources and new bioinformatic workflow for the carcinogenic parasite Clonorchis sinensis: Biotechnological implications.</title>
        <authorList>
            <person name="Wang D."/>
            <person name="Korhonen P.K."/>
            <person name="Gasser R.B."/>
            <person name="Young N.D."/>
        </authorList>
    </citation>
    <scope>NUCLEOTIDE SEQUENCE [LARGE SCALE GENOMIC DNA]</scope>
    <source>
        <strain evidence="6">Cs-k2</strain>
    </source>
</reference>
<dbReference type="GO" id="GO:0005886">
    <property type="term" value="C:plasma membrane"/>
    <property type="evidence" value="ECO:0007669"/>
    <property type="project" value="TreeGrafter"/>
</dbReference>
<sequence>GLDSASCYQCISLLRTLAQAGRTIICTIHQPSAKIFEMFDYIGLDRECYSNASRIEHPSNHLSCQRNTLICNQFWFCEILNWYPAESLVRDVSKQLNVSVGAILKLSR</sequence>
<dbReference type="InParanoid" id="A0A419PEG1"/>
<dbReference type="InterPro" id="IPR050352">
    <property type="entry name" value="ABCG_transporters"/>
</dbReference>
<dbReference type="OrthoDB" id="66620at2759"/>
<dbReference type="Proteomes" id="UP000286415">
    <property type="component" value="Unassembled WGS sequence"/>
</dbReference>
<keyword evidence="5" id="KW-0472">Membrane</keyword>
<dbReference type="EMBL" id="NIRI02000076">
    <property type="protein sequence ID" value="KAG5442142.1"/>
    <property type="molecule type" value="Genomic_DNA"/>
</dbReference>
<keyword evidence="6" id="KW-0547">Nucleotide-binding</keyword>
<reference evidence="6 7" key="2">
    <citation type="journal article" date="2021" name="Genomics">
        <title>High-quality reference genome for Clonorchis sinensis.</title>
        <authorList>
            <person name="Young N.D."/>
            <person name="Stroehlein A.J."/>
            <person name="Kinkar L."/>
            <person name="Wang T."/>
            <person name="Sohn W.M."/>
            <person name="Chang B.C.H."/>
            <person name="Kaur P."/>
            <person name="Weisz D."/>
            <person name="Dudchenko O."/>
            <person name="Aiden E.L."/>
            <person name="Korhonen P.K."/>
            <person name="Gasser R.B."/>
        </authorList>
    </citation>
    <scope>NUCLEOTIDE SEQUENCE [LARGE SCALE GENOMIC DNA]</scope>
    <source>
        <strain evidence="6">Cs-k2</strain>
    </source>
</reference>
<protein>
    <submittedName>
        <fullName evidence="6">ATP-binding cassette sub- G member 4</fullName>
    </submittedName>
</protein>
<dbReference type="GO" id="GO:0042626">
    <property type="term" value="F:ATPase-coupled transmembrane transporter activity"/>
    <property type="evidence" value="ECO:0007669"/>
    <property type="project" value="TreeGrafter"/>
</dbReference>
<name>A0A419PEG1_CLOSI</name>
<gene>
    <name evidence="6" type="ORF">CSKR_108832</name>
</gene>
<keyword evidence="4" id="KW-1133">Transmembrane helix</keyword>
<evidence type="ECO:0000256" key="5">
    <source>
        <dbReference type="ARBA" id="ARBA00023136"/>
    </source>
</evidence>
<dbReference type="GO" id="GO:0005524">
    <property type="term" value="F:ATP binding"/>
    <property type="evidence" value="ECO:0007669"/>
    <property type="project" value="UniProtKB-KW"/>
</dbReference>
<dbReference type="PANTHER" id="PTHR48041">
    <property type="entry name" value="ABC TRANSPORTER G FAMILY MEMBER 28"/>
    <property type="match status" value="1"/>
</dbReference>
<organism evidence="6 7">
    <name type="scientific">Clonorchis sinensis</name>
    <name type="common">Chinese liver fluke</name>
    <dbReference type="NCBI Taxonomy" id="79923"/>
    <lineage>
        <taxon>Eukaryota</taxon>
        <taxon>Metazoa</taxon>
        <taxon>Spiralia</taxon>
        <taxon>Lophotrochozoa</taxon>
        <taxon>Platyhelminthes</taxon>
        <taxon>Trematoda</taxon>
        <taxon>Digenea</taxon>
        <taxon>Opisthorchiida</taxon>
        <taxon>Opisthorchiata</taxon>
        <taxon>Opisthorchiidae</taxon>
        <taxon>Clonorchis</taxon>
    </lineage>
</organism>
<keyword evidence="3" id="KW-0812">Transmembrane</keyword>
<evidence type="ECO:0000256" key="1">
    <source>
        <dbReference type="ARBA" id="ARBA00004141"/>
    </source>
</evidence>
<evidence type="ECO:0000313" key="6">
    <source>
        <dbReference type="EMBL" id="KAG5442142.1"/>
    </source>
</evidence>
<evidence type="ECO:0000256" key="4">
    <source>
        <dbReference type="ARBA" id="ARBA00022989"/>
    </source>
</evidence>
<evidence type="ECO:0000256" key="2">
    <source>
        <dbReference type="ARBA" id="ARBA00022448"/>
    </source>
</evidence>
<proteinExistence type="predicted"/>
<dbReference type="STRING" id="79923.A0A419PEG1"/>
<comment type="subcellular location">
    <subcellularLocation>
        <location evidence="1">Membrane</location>
        <topology evidence="1">Multi-pass membrane protein</topology>
    </subcellularLocation>
</comment>
<evidence type="ECO:0000256" key="3">
    <source>
        <dbReference type="ARBA" id="ARBA00022692"/>
    </source>
</evidence>
<keyword evidence="6" id="KW-0067">ATP-binding</keyword>
<dbReference type="PANTHER" id="PTHR48041:SF78">
    <property type="entry name" value="ABC TRANSPORTER EXPRESSED IN TRACHEA, ISOFORM A"/>
    <property type="match status" value="1"/>
</dbReference>
<keyword evidence="7" id="KW-1185">Reference proteome</keyword>
<keyword evidence="2" id="KW-0813">Transport</keyword>